<dbReference type="AlphaFoldDB" id="A0A8J7I9B5"/>
<feature type="domain" description="Glycosyl transferase family 1" evidence="1">
    <location>
        <begin position="266"/>
        <end position="434"/>
    </location>
</feature>
<dbReference type="Pfam" id="PF00534">
    <property type="entry name" value="Glycos_transf_1"/>
    <property type="match status" value="1"/>
</dbReference>
<dbReference type="EMBL" id="JAECZA010000228">
    <property type="protein sequence ID" value="MBH8576323.1"/>
    <property type="molecule type" value="Genomic_DNA"/>
</dbReference>
<gene>
    <name evidence="2" type="ORF">I8752_25695</name>
</gene>
<organism evidence="2 3">
    <name type="scientific">Dendronalium phyllosphericum CENA369</name>
    <dbReference type="NCBI Taxonomy" id="1725256"/>
    <lineage>
        <taxon>Bacteria</taxon>
        <taxon>Bacillati</taxon>
        <taxon>Cyanobacteriota</taxon>
        <taxon>Cyanophyceae</taxon>
        <taxon>Nostocales</taxon>
        <taxon>Nostocaceae</taxon>
        <taxon>Dendronalium</taxon>
        <taxon>Dendronalium phyllosphericum</taxon>
    </lineage>
</organism>
<evidence type="ECO:0000313" key="2">
    <source>
        <dbReference type="EMBL" id="MBH8576323.1"/>
    </source>
</evidence>
<proteinExistence type="predicted"/>
<dbReference type="Proteomes" id="UP000662314">
    <property type="component" value="Unassembled WGS sequence"/>
</dbReference>
<reference evidence="2 3" key="1">
    <citation type="journal article" date="2021" name="Int. J. Syst. Evol. Microbiol.">
        <title>Amazonocrinis nigriterrae gen. nov., sp. nov., Atlanticothrix silvestris gen. nov., sp. nov. and Dendronalium phyllosphericum gen. nov., sp. nov., nostocacean cyanobacteria from Brazilian environments.</title>
        <authorList>
            <person name="Alvarenga D.O."/>
            <person name="Andreote A.P.D."/>
            <person name="Branco L.H.Z."/>
            <person name="Delbaje E."/>
            <person name="Cruz R.B."/>
            <person name="Varani A.M."/>
            <person name="Fiore M.F."/>
        </authorList>
    </citation>
    <scope>NUCLEOTIDE SEQUENCE [LARGE SCALE GENOMIC DNA]</scope>
    <source>
        <strain evidence="2 3">CENA369</strain>
    </source>
</reference>
<dbReference type="Gene3D" id="3.40.50.2000">
    <property type="entry name" value="Glycogen Phosphorylase B"/>
    <property type="match status" value="2"/>
</dbReference>
<name>A0A8J7I9B5_9NOST</name>
<evidence type="ECO:0000313" key="3">
    <source>
        <dbReference type="Proteomes" id="UP000662314"/>
    </source>
</evidence>
<comment type="caution">
    <text evidence="2">The sequence shown here is derived from an EMBL/GenBank/DDBJ whole genome shotgun (WGS) entry which is preliminary data.</text>
</comment>
<sequence>METMPKDTLSLWREEGNRLIPQNFEVFRTLVAQAQDFAKRGKYDMAAVYGEMAAFYANWKHCGLFVSPELEQVLLDIGRKVIPSHSHHRKNNSASEKPKNILHVATSVQSIGGHSKMIGRWIQQDSDRCHSLVLTRQPRKDVPKTIVDAVNNSGGKIYKLNQTMGSIISWAKKLWEIALAADIVVLHIHNYDVIPIIAFANKEQSPPVILLDHADHAFWLGAGISDVVANLRESGMHLAQQRRGIEPKRVALLPTILEPIHRELSREEAKQKLGFAKDSIILLSIARAPKYKTIDGISYADAHVQLLKKHEKATLIVVGAGNRKDWSQAIAQTQGRIIAHPEREDTAVFYQAADIYVDSFPFISTTSLLEAGSYGVPLVSRFPYSNASVIFGADMPGLTGNLIVARNLEEYTVVLSRLIEDEQFRLSLGELTRKKIADTHLPNNWQHLLENLYIFAVTLPRITAQSTSSDRMFLDEPDIFVPSIHGGTDFNLDYLIQSNLTVMPLTERLHYWFKFFKTNRLNNSFGRFGQFKLLVPEWLYCRYVRSRYGS</sequence>
<dbReference type="SUPFAM" id="SSF53756">
    <property type="entry name" value="UDP-Glycosyltransferase/glycogen phosphorylase"/>
    <property type="match status" value="1"/>
</dbReference>
<protein>
    <submittedName>
        <fullName evidence="2">Glycosyltransferase</fullName>
    </submittedName>
</protein>
<dbReference type="RefSeq" id="WP_214435059.1">
    <property type="nucleotide sequence ID" value="NZ_CAWPUQ010000155.1"/>
</dbReference>
<dbReference type="InterPro" id="IPR001296">
    <property type="entry name" value="Glyco_trans_1"/>
</dbReference>
<accession>A0A8J7I9B5</accession>
<keyword evidence="3" id="KW-1185">Reference proteome</keyword>
<evidence type="ECO:0000259" key="1">
    <source>
        <dbReference type="Pfam" id="PF00534"/>
    </source>
</evidence>
<dbReference type="GO" id="GO:0016757">
    <property type="term" value="F:glycosyltransferase activity"/>
    <property type="evidence" value="ECO:0007669"/>
    <property type="project" value="InterPro"/>
</dbReference>